<feature type="domain" description="RACo-like middle region" evidence="4">
    <location>
        <begin position="132"/>
        <end position="276"/>
    </location>
</feature>
<dbReference type="Pfam" id="PF00111">
    <property type="entry name" value="Fer2"/>
    <property type="match status" value="1"/>
</dbReference>
<dbReference type="OrthoDB" id="9810588at2"/>
<feature type="compositionally biased region" description="Basic and acidic residues" evidence="1">
    <location>
        <begin position="106"/>
        <end position="115"/>
    </location>
</feature>
<protein>
    <recommendedName>
        <fullName evidence="7">2Fe-2S ferredoxin-type domain-containing protein</fullName>
    </recommendedName>
</protein>
<dbReference type="GO" id="GO:0051536">
    <property type="term" value="F:iron-sulfur cluster binding"/>
    <property type="evidence" value="ECO:0007669"/>
    <property type="project" value="InterPro"/>
</dbReference>
<reference evidence="5 6" key="1">
    <citation type="submission" date="2018-06" db="EMBL/GenBank/DDBJ databases">
        <title>Complete genome of Desulfovibrio marinus P48SEP.</title>
        <authorList>
            <person name="Crispim J.S."/>
            <person name="Vidigal P.M.P."/>
            <person name="Silva L.C.F."/>
            <person name="Araujo L.C."/>
            <person name="Laguardia C.N."/>
            <person name="Dias R.S."/>
            <person name="Sousa M.P."/>
            <person name="Paula S.O."/>
            <person name="Silva C."/>
        </authorList>
    </citation>
    <scope>NUCLEOTIDE SEQUENCE [LARGE SCALE GENOMIC DNA]</scope>
    <source>
        <strain evidence="5 6">P48SEP</strain>
    </source>
</reference>
<evidence type="ECO:0000259" key="3">
    <source>
        <dbReference type="Pfam" id="PF14574"/>
    </source>
</evidence>
<dbReference type="Proteomes" id="UP000434052">
    <property type="component" value="Unassembled WGS sequence"/>
</dbReference>
<evidence type="ECO:0000313" key="5">
    <source>
        <dbReference type="EMBL" id="TVM30521.1"/>
    </source>
</evidence>
<name>A0A6P1ZC43_9BACT</name>
<dbReference type="Gene3D" id="3.30.420.480">
    <property type="entry name" value="Domain of unknown function (DUF4445)"/>
    <property type="match status" value="1"/>
</dbReference>
<dbReference type="Pfam" id="PF17651">
    <property type="entry name" value="Raco_middle"/>
    <property type="match status" value="1"/>
</dbReference>
<evidence type="ECO:0000259" key="4">
    <source>
        <dbReference type="Pfam" id="PF17651"/>
    </source>
</evidence>
<dbReference type="CDD" id="cd00207">
    <property type="entry name" value="fer2"/>
    <property type="match status" value="1"/>
</dbReference>
<proteinExistence type="predicted"/>
<evidence type="ECO:0000259" key="2">
    <source>
        <dbReference type="Pfam" id="PF00111"/>
    </source>
</evidence>
<evidence type="ECO:0000256" key="1">
    <source>
        <dbReference type="SAM" id="MobiDB-lite"/>
    </source>
</evidence>
<dbReference type="EMBL" id="QMIF01000022">
    <property type="protein sequence ID" value="TVM30521.1"/>
    <property type="molecule type" value="Genomic_DNA"/>
</dbReference>
<dbReference type="InterPro" id="IPR036010">
    <property type="entry name" value="2Fe-2S_ferredoxin-like_sf"/>
</dbReference>
<dbReference type="Gene3D" id="3.10.20.30">
    <property type="match status" value="1"/>
</dbReference>
<dbReference type="InterPro" id="IPR012675">
    <property type="entry name" value="Beta-grasp_dom_sf"/>
</dbReference>
<sequence length="551" mass="57816">MAFIIKRTDGATRTVEPRPGRTLAQEIFAHGFLPPRPLCSGLGRCGLCRVRFEDASLAPAAEPSEQELLAPEEIADGWRLACRRQAQAVPDGAVIFAPDIEQDGRRMHADAKPDAKPSATRGAAGEGPVGLCLAVDLGTTSLHWAAMQNEICVAHGKELNPQLGAGSEVMSRIGYALDPDGARELQALVVDRLEALADSLSEALVSDVRVEQVCLVGNTAMTAIAQGRSVDGLARAPYRLEYPGDAESPLSERLPRCYVPAQIGPFVGADAAAGLVPLLRQDIPRPFLLADLGTNGEFILVQEQGGEVRLHAASVALGPALEGIGLGHGAMAGPGVATRFELAPAGLVAKEAGRAMLRTAAGISGTGYLSLVHTLIRAGALDRDGHFLDPDEVSSPLARRLLASVEEHAAHRALRLPLVQKNGQPLHLDPRDVEELLKVKAAFHVAFDVLLAAAGITAGDLDSVQLAGALGEHVSPADLEGLGFVPRGIAPRLRAAGNLALEGAKLLCYETSSRTRLAQLARRAQVLDLASDGGFHAAFAAAMTFDHATHS</sequence>
<dbReference type="RefSeq" id="WP_144307309.1">
    <property type="nucleotide sequence ID" value="NZ_QMIF01000022.1"/>
</dbReference>
<evidence type="ECO:0000313" key="6">
    <source>
        <dbReference type="Proteomes" id="UP000434052"/>
    </source>
</evidence>
<feature type="region of interest" description="Disordered" evidence="1">
    <location>
        <begin position="106"/>
        <end position="125"/>
    </location>
</feature>
<dbReference type="InterPro" id="IPR041414">
    <property type="entry name" value="Raco-like_middle"/>
</dbReference>
<dbReference type="PANTHER" id="PTHR42895:SF2">
    <property type="entry name" value="IRON-SULFUR CLUSTER PROTEIN"/>
    <property type="match status" value="1"/>
</dbReference>
<dbReference type="AlphaFoldDB" id="A0A6P1ZC43"/>
<accession>A0A6P1ZC43</accession>
<dbReference type="InterPro" id="IPR027980">
    <property type="entry name" value="RACo_C"/>
</dbReference>
<feature type="domain" description="RACo C-terminal" evidence="3">
    <location>
        <begin position="287"/>
        <end position="549"/>
    </location>
</feature>
<feature type="domain" description="2Fe-2S ferredoxin-type" evidence="2">
    <location>
        <begin position="9"/>
        <end position="83"/>
    </location>
</feature>
<dbReference type="Pfam" id="PF14574">
    <property type="entry name" value="RACo_C_ter"/>
    <property type="match status" value="1"/>
</dbReference>
<dbReference type="InterPro" id="IPR001041">
    <property type="entry name" value="2Fe-2S_ferredoxin-type"/>
</dbReference>
<comment type="caution">
    <text evidence="5">The sequence shown here is derived from an EMBL/GenBank/DDBJ whole genome shotgun (WGS) entry which is preliminary data.</text>
</comment>
<dbReference type="InterPro" id="IPR042259">
    <property type="entry name" value="Raco-like_middle_sf"/>
</dbReference>
<dbReference type="InterPro" id="IPR052911">
    <property type="entry name" value="Corrinoid_activation_enz"/>
</dbReference>
<dbReference type="PANTHER" id="PTHR42895">
    <property type="entry name" value="IRON-SULFUR CLUSTER-BINDING PROTEIN-RELATED"/>
    <property type="match status" value="1"/>
</dbReference>
<evidence type="ECO:0008006" key="7">
    <source>
        <dbReference type="Google" id="ProtNLM"/>
    </source>
</evidence>
<gene>
    <name evidence="5" type="ORF">DQK91_20665</name>
</gene>
<organism evidence="5 6">
    <name type="scientific">Oceanidesulfovibrio marinus</name>
    <dbReference type="NCBI Taxonomy" id="370038"/>
    <lineage>
        <taxon>Bacteria</taxon>
        <taxon>Pseudomonadati</taxon>
        <taxon>Thermodesulfobacteriota</taxon>
        <taxon>Desulfovibrionia</taxon>
        <taxon>Desulfovibrionales</taxon>
        <taxon>Desulfovibrionaceae</taxon>
        <taxon>Oceanidesulfovibrio</taxon>
    </lineage>
</organism>
<dbReference type="SUPFAM" id="SSF54292">
    <property type="entry name" value="2Fe-2S ferredoxin-like"/>
    <property type="match status" value="1"/>
</dbReference>